<keyword evidence="4" id="KW-1133">Transmembrane helix</keyword>
<dbReference type="Gene3D" id="2.40.50.100">
    <property type="match status" value="1"/>
</dbReference>
<evidence type="ECO:0000256" key="4">
    <source>
        <dbReference type="ARBA" id="ARBA00022989"/>
    </source>
</evidence>
<evidence type="ECO:0000313" key="6">
    <source>
        <dbReference type="EMBL" id="OPC84619.1"/>
    </source>
</evidence>
<dbReference type="SUPFAM" id="SSF51230">
    <property type="entry name" value="Single hybrid motif"/>
    <property type="match status" value="1"/>
</dbReference>
<evidence type="ECO:0000256" key="2">
    <source>
        <dbReference type="ARBA" id="ARBA00009477"/>
    </source>
</evidence>
<dbReference type="AlphaFoldDB" id="A0A1T3P698"/>
<dbReference type="InterPro" id="IPR050739">
    <property type="entry name" value="MFP"/>
</dbReference>
<evidence type="ECO:0008006" key="8">
    <source>
        <dbReference type="Google" id="ProtNLM"/>
    </source>
</evidence>
<dbReference type="eggNOG" id="COG0511">
    <property type="taxonomic scope" value="Bacteria"/>
</dbReference>
<keyword evidence="3" id="KW-0812">Transmembrane</keyword>
<dbReference type="InterPro" id="IPR011053">
    <property type="entry name" value="Single_hybrid_motif"/>
</dbReference>
<name>A0A1T3P698_9ACTN</name>
<evidence type="ECO:0000256" key="5">
    <source>
        <dbReference type="ARBA" id="ARBA00023136"/>
    </source>
</evidence>
<dbReference type="RefSeq" id="WP_078978916.1">
    <property type="nucleotide sequence ID" value="NZ_MWQN01000001.1"/>
</dbReference>
<dbReference type="EMBL" id="MWQN01000001">
    <property type="protein sequence ID" value="OPC84619.1"/>
    <property type="molecule type" value="Genomic_DNA"/>
</dbReference>
<dbReference type="OrthoDB" id="3516536at2"/>
<gene>
    <name evidence="6" type="ORF">B4N89_30145</name>
</gene>
<evidence type="ECO:0000256" key="3">
    <source>
        <dbReference type="ARBA" id="ARBA00022692"/>
    </source>
</evidence>
<comment type="similarity">
    <text evidence="2">Belongs to the membrane fusion protein (MFP) (TC 8.A.1) family.</text>
</comment>
<keyword evidence="7" id="KW-1185">Reference proteome</keyword>
<dbReference type="GO" id="GO:0016020">
    <property type="term" value="C:membrane"/>
    <property type="evidence" value="ECO:0007669"/>
    <property type="project" value="UniProtKB-SubCell"/>
</dbReference>
<dbReference type="Proteomes" id="UP000190037">
    <property type="component" value="Unassembled WGS sequence"/>
</dbReference>
<proteinExistence type="inferred from homology"/>
<dbReference type="PANTHER" id="PTHR30386:SF26">
    <property type="entry name" value="TRANSPORT PROTEIN COMB"/>
    <property type="match status" value="1"/>
</dbReference>
<reference evidence="6 7" key="1">
    <citation type="submission" date="2017-03" db="EMBL/GenBank/DDBJ databases">
        <title>Draft genome sequence of Streptomyces scabrisporus NF3, endophyte isolated from Amphipterygium adstringens.</title>
        <authorList>
            <person name="Vazquez M."/>
            <person name="Ceapa C.D."/>
            <person name="Rodriguez Luna D."/>
            <person name="Sanchez Esquivel S."/>
        </authorList>
    </citation>
    <scope>NUCLEOTIDE SEQUENCE [LARGE SCALE GENOMIC DNA]</scope>
    <source>
        <strain evidence="6 7">NF3</strain>
    </source>
</reference>
<sequence length="271" mass="28792">MNFRREALEGLKAPEELDAPIRLVRTRAWALLLALALLLGATAAWSAGGTLPRKVEVPGILTHPLGVSRVQSPQTGLVSNLFVDSATLVPKGTPVLSVVDAQGATQIVRAPFAGRVIGLLVSSGQYISVGTTFMTVERTDANDDRLLATLFVSPRSAGMLRPGTQVDVSVQSAPSQAFGLLRGRITAIDQFPYTAQQVADFLGGDQQAAGRLLSAGGAVRVTVDLETDPRTLSGYRWTNKSGPPFRIDSQTPITGFARLPGERPLDWLLPG</sequence>
<dbReference type="STRING" id="159449.B4N89_30145"/>
<organism evidence="6 7">
    <name type="scientific">Embleya scabrispora</name>
    <dbReference type="NCBI Taxonomy" id="159449"/>
    <lineage>
        <taxon>Bacteria</taxon>
        <taxon>Bacillati</taxon>
        <taxon>Actinomycetota</taxon>
        <taxon>Actinomycetes</taxon>
        <taxon>Kitasatosporales</taxon>
        <taxon>Streptomycetaceae</taxon>
        <taxon>Embleya</taxon>
    </lineage>
</organism>
<comment type="caution">
    <text evidence="6">The sequence shown here is derived from an EMBL/GenBank/DDBJ whole genome shotgun (WGS) entry which is preliminary data.</text>
</comment>
<keyword evidence="5" id="KW-0472">Membrane</keyword>
<comment type="subcellular location">
    <subcellularLocation>
        <location evidence="1">Membrane</location>
        <topology evidence="1">Single-pass membrane protein</topology>
    </subcellularLocation>
</comment>
<evidence type="ECO:0000313" key="7">
    <source>
        <dbReference type="Proteomes" id="UP000190037"/>
    </source>
</evidence>
<evidence type="ECO:0000256" key="1">
    <source>
        <dbReference type="ARBA" id="ARBA00004167"/>
    </source>
</evidence>
<dbReference type="PANTHER" id="PTHR30386">
    <property type="entry name" value="MEMBRANE FUSION SUBUNIT OF EMRAB-TOLC MULTIDRUG EFFLUX PUMP"/>
    <property type="match status" value="1"/>
</dbReference>
<accession>A0A1T3P698</accession>
<protein>
    <recommendedName>
        <fullName evidence="8">HlyD family efflux transporter periplasmic adaptor subunit</fullName>
    </recommendedName>
</protein>